<feature type="non-terminal residue" evidence="3">
    <location>
        <position position="1"/>
    </location>
</feature>
<dbReference type="Gene3D" id="2.30.110.10">
    <property type="entry name" value="Electron Transport, Fmn-binding Protein, Chain A"/>
    <property type="match status" value="1"/>
</dbReference>
<dbReference type="InParanoid" id="D8QSU3"/>
<dbReference type="OMA" id="PQGCAGN"/>
<dbReference type="EMBL" id="GL377566">
    <property type="protein sequence ID" value="EFJ36997.1"/>
    <property type="molecule type" value="Genomic_DNA"/>
</dbReference>
<feature type="domain" description="CREG-like beta-barrel" evidence="1">
    <location>
        <begin position="29"/>
        <end position="165"/>
    </location>
</feature>
<dbReference type="InterPro" id="IPR055343">
    <property type="entry name" value="CREG_beta-barrel"/>
</dbReference>
<dbReference type="FunCoup" id="D8QSU3">
    <property type="interactions" value="2670"/>
</dbReference>
<protein>
    <recommendedName>
        <fullName evidence="1">CREG-like beta-barrel domain-containing protein</fullName>
    </recommendedName>
</protein>
<dbReference type="InterPro" id="IPR037119">
    <property type="entry name" value="Haem_oxidase_HugZ-like_sf"/>
</dbReference>
<dbReference type="InterPro" id="IPR012349">
    <property type="entry name" value="Split_barrel_FMN-bd"/>
</dbReference>
<dbReference type="SUPFAM" id="SSF50475">
    <property type="entry name" value="FMN-binding split barrel"/>
    <property type="match status" value="1"/>
</dbReference>
<name>D8QSU3_SELML</name>
<reference evidence="3 4" key="1">
    <citation type="journal article" date="2011" name="Science">
        <title>The Selaginella genome identifies genetic changes associated with the evolution of vascular plants.</title>
        <authorList>
            <person name="Banks J.A."/>
            <person name="Nishiyama T."/>
            <person name="Hasebe M."/>
            <person name="Bowman J.L."/>
            <person name="Gribskov M."/>
            <person name="dePamphilis C."/>
            <person name="Albert V.A."/>
            <person name="Aono N."/>
            <person name="Aoyama T."/>
            <person name="Ambrose B.A."/>
            <person name="Ashton N.W."/>
            <person name="Axtell M.J."/>
            <person name="Barker E."/>
            <person name="Barker M.S."/>
            <person name="Bennetzen J.L."/>
            <person name="Bonawitz N.D."/>
            <person name="Chapple C."/>
            <person name="Cheng C."/>
            <person name="Correa L.G."/>
            <person name="Dacre M."/>
            <person name="DeBarry J."/>
            <person name="Dreyer I."/>
            <person name="Elias M."/>
            <person name="Engstrom E.M."/>
            <person name="Estelle M."/>
            <person name="Feng L."/>
            <person name="Finet C."/>
            <person name="Floyd S.K."/>
            <person name="Frommer W.B."/>
            <person name="Fujita T."/>
            <person name="Gramzow L."/>
            <person name="Gutensohn M."/>
            <person name="Harholt J."/>
            <person name="Hattori M."/>
            <person name="Heyl A."/>
            <person name="Hirai T."/>
            <person name="Hiwatashi Y."/>
            <person name="Ishikawa M."/>
            <person name="Iwata M."/>
            <person name="Karol K.G."/>
            <person name="Koehler B."/>
            <person name="Kolukisaoglu U."/>
            <person name="Kubo M."/>
            <person name="Kurata T."/>
            <person name="Lalonde S."/>
            <person name="Li K."/>
            <person name="Li Y."/>
            <person name="Litt A."/>
            <person name="Lyons E."/>
            <person name="Manning G."/>
            <person name="Maruyama T."/>
            <person name="Michael T.P."/>
            <person name="Mikami K."/>
            <person name="Miyazaki S."/>
            <person name="Morinaga S."/>
            <person name="Murata T."/>
            <person name="Mueller-Roeber B."/>
            <person name="Nelson D.R."/>
            <person name="Obara M."/>
            <person name="Oguri Y."/>
            <person name="Olmstead R.G."/>
            <person name="Onodera N."/>
            <person name="Petersen B.L."/>
            <person name="Pils B."/>
            <person name="Prigge M."/>
            <person name="Rensing S.A."/>
            <person name="Riano-Pachon D.M."/>
            <person name="Roberts A.W."/>
            <person name="Sato Y."/>
            <person name="Scheller H.V."/>
            <person name="Schulz B."/>
            <person name="Schulz C."/>
            <person name="Shakirov E.V."/>
            <person name="Shibagaki N."/>
            <person name="Shinohara N."/>
            <person name="Shippen D.E."/>
            <person name="Soerensen I."/>
            <person name="Sotooka R."/>
            <person name="Sugimoto N."/>
            <person name="Sugita M."/>
            <person name="Sumikawa N."/>
            <person name="Tanurdzic M."/>
            <person name="Theissen G."/>
            <person name="Ulvskov P."/>
            <person name="Wakazuki S."/>
            <person name="Weng J.K."/>
            <person name="Willats W.W."/>
            <person name="Wipf D."/>
            <person name="Wolf P.G."/>
            <person name="Yang L."/>
            <person name="Zimmer A.D."/>
            <person name="Zhu Q."/>
            <person name="Mitros T."/>
            <person name="Hellsten U."/>
            <person name="Loque D."/>
            <person name="Otillar R."/>
            <person name="Salamov A."/>
            <person name="Schmutz J."/>
            <person name="Shapiro H."/>
            <person name="Lindquist E."/>
            <person name="Lucas S."/>
            <person name="Rokhsar D."/>
            <person name="Grigoriev I.V."/>
        </authorList>
    </citation>
    <scope>NUCLEOTIDE SEQUENCE [LARGE SCALE GENOMIC DNA]</scope>
</reference>
<dbReference type="eggNOG" id="ENOG502QQRH">
    <property type="taxonomic scope" value="Eukaryota"/>
</dbReference>
<dbReference type="Gramene" id="EFJ36997">
    <property type="protein sequence ID" value="EFJ36997"/>
    <property type="gene ID" value="SELMODRAFT_77203"/>
</dbReference>
<accession>D8QSU3</accession>
<evidence type="ECO:0000313" key="4">
    <source>
        <dbReference type="Proteomes" id="UP000001514"/>
    </source>
</evidence>
<evidence type="ECO:0000259" key="1">
    <source>
        <dbReference type="Pfam" id="PF13883"/>
    </source>
</evidence>
<dbReference type="HOGENOM" id="CLU_053419_3_0_1"/>
<dbReference type="GO" id="GO:0005737">
    <property type="term" value="C:cytoplasm"/>
    <property type="evidence" value="ECO:0007669"/>
    <property type="project" value="UniProtKB-ARBA"/>
</dbReference>
<evidence type="ECO:0000313" key="2">
    <source>
        <dbReference type="EMBL" id="EFJ33649.1"/>
    </source>
</evidence>
<evidence type="ECO:0000313" key="3">
    <source>
        <dbReference type="EMBL" id="EFJ36997.1"/>
    </source>
</evidence>
<dbReference type="KEGG" id="smo:SELMODRAFT_83236"/>
<organism evidence="4">
    <name type="scientific">Selaginella moellendorffii</name>
    <name type="common">Spikemoss</name>
    <dbReference type="NCBI Taxonomy" id="88036"/>
    <lineage>
        <taxon>Eukaryota</taxon>
        <taxon>Viridiplantae</taxon>
        <taxon>Streptophyta</taxon>
        <taxon>Embryophyta</taxon>
        <taxon>Tracheophyta</taxon>
        <taxon>Lycopodiopsida</taxon>
        <taxon>Selaginellales</taxon>
        <taxon>Selaginellaceae</taxon>
        <taxon>Selaginella</taxon>
    </lineage>
</organism>
<dbReference type="Pfam" id="PF13883">
    <property type="entry name" value="CREG_beta-barrel"/>
    <property type="match status" value="1"/>
</dbReference>
<dbReference type="AlphaFoldDB" id="D8QSU3"/>
<dbReference type="PANTHER" id="PTHR13343:SF29">
    <property type="entry name" value="PYRIDOXAMINE 5'-PHOSPHATE OXIDASE FAMILY PROTEIN"/>
    <property type="match status" value="1"/>
</dbReference>
<dbReference type="Gramene" id="EFJ33649">
    <property type="protein sequence ID" value="EFJ33649"/>
    <property type="gene ID" value="SELMODRAFT_83236"/>
</dbReference>
<proteinExistence type="predicted"/>
<dbReference type="KEGG" id="smo:SELMODRAFT_77203"/>
<dbReference type="Proteomes" id="UP000001514">
    <property type="component" value="Unassembled WGS sequence"/>
</dbReference>
<keyword evidence="4" id="KW-1185">Reference proteome</keyword>
<dbReference type="EMBL" id="GL377570">
    <property type="protein sequence ID" value="EFJ33649.1"/>
    <property type="molecule type" value="Genomic_DNA"/>
</dbReference>
<dbReference type="Gene3D" id="3.20.180.10">
    <property type="entry name" value="PNP-oxidase-like"/>
    <property type="match status" value="1"/>
</dbReference>
<gene>
    <name evidence="3" type="ORF">SELMODRAFT_77203</name>
    <name evidence="2" type="ORF">SELMODRAFT_83236</name>
</gene>
<dbReference type="PANTHER" id="PTHR13343">
    <property type="entry name" value="CREG1 PROTEIN"/>
    <property type="match status" value="1"/>
</dbReference>
<sequence>AGLFRTPISGGVESATSSHGLPKPALAARYAHLCTTMSRMHHRRSGYPFGTLVDFAADAHGHPVFSLSPLEIHTRNLLVDPRCTLVVQVPGFSGLGNARATLFGDVYPLPSEKQEWAHKQYTKKHQQGASHQWGNFYYYQMERISDILFVGGFGTVAWVGVDEYESVQPDVIAADGDEDTLKALNAIFSRPLKEMLAAETQTEVDEAAVISIDSRGIDIRVRQGSKFNVQRLPFDGGHPVETLDEAKAALSKLIKKRSRKHTAS</sequence>